<sequence length="217" mass="24262">MPPTSDLRPTPPRRPTLSSDTQRHPRLLSKLLKSWPLSMMFPVIDILRMVILHPDGSSVLKHVIDENDIFMDLIKKVTNNPLPPNLLTSIRAVVNLFKNSSFHIWLHNHRVEIFDAFASCYSSPNKNVQISYYTLVLNYDVLLIEKKDEEGQSHVLSAALEIAEGETLEVDAKYRALVAIGSLPSSAGRRLVISSDGVWDALSGGQQPSTVHQVMTN</sequence>
<dbReference type="InterPro" id="IPR016024">
    <property type="entry name" value="ARM-type_fold"/>
</dbReference>
<evidence type="ECO:0000256" key="1">
    <source>
        <dbReference type="SAM" id="MobiDB-lite"/>
    </source>
</evidence>
<dbReference type="InterPro" id="IPR011989">
    <property type="entry name" value="ARM-like"/>
</dbReference>
<dbReference type="FunFam" id="1.25.10.10:FF:000250">
    <property type="entry name" value="Phospholipase A-2-activating protein isoform A"/>
    <property type="match status" value="1"/>
</dbReference>
<dbReference type="InterPro" id="IPR013535">
    <property type="entry name" value="PUL_dom"/>
</dbReference>
<dbReference type="Pfam" id="PF08324">
    <property type="entry name" value="PUL"/>
    <property type="match status" value="1"/>
</dbReference>
<dbReference type="SUPFAM" id="SSF48371">
    <property type="entry name" value="ARM repeat"/>
    <property type="match status" value="1"/>
</dbReference>
<comment type="caution">
    <text evidence="3">The sequence shown here is derived from an EMBL/GenBank/DDBJ whole genome shotgun (WGS) entry which is preliminary data.</text>
</comment>
<organism evidence="3 4">
    <name type="scientific">Lactuca virosa</name>
    <dbReference type="NCBI Taxonomy" id="75947"/>
    <lineage>
        <taxon>Eukaryota</taxon>
        <taxon>Viridiplantae</taxon>
        <taxon>Streptophyta</taxon>
        <taxon>Embryophyta</taxon>
        <taxon>Tracheophyta</taxon>
        <taxon>Spermatophyta</taxon>
        <taxon>Magnoliopsida</taxon>
        <taxon>eudicotyledons</taxon>
        <taxon>Gunneridae</taxon>
        <taxon>Pentapetalae</taxon>
        <taxon>asterids</taxon>
        <taxon>campanulids</taxon>
        <taxon>Asterales</taxon>
        <taxon>Asteraceae</taxon>
        <taxon>Cichorioideae</taxon>
        <taxon>Cichorieae</taxon>
        <taxon>Lactucinae</taxon>
        <taxon>Lactuca</taxon>
    </lineage>
</organism>
<proteinExistence type="predicted"/>
<dbReference type="Gene3D" id="1.25.10.10">
    <property type="entry name" value="Leucine-rich Repeat Variant"/>
    <property type="match status" value="1"/>
</dbReference>
<protein>
    <recommendedName>
        <fullName evidence="2">PUL domain-containing protein</fullName>
    </recommendedName>
</protein>
<feature type="compositionally biased region" description="Pro residues" evidence="1">
    <location>
        <begin position="1"/>
        <end position="14"/>
    </location>
</feature>
<keyword evidence="4" id="KW-1185">Reference proteome</keyword>
<feature type="domain" description="PUL" evidence="2">
    <location>
        <begin position="1"/>
        <end position="217"/>
    </location>
</feature>
<dbReference type="AlphaFoldDB" id="A0AAU9PEW8"/>
<dbReference type="EMBL" id="CAKMRJ010005634">
    <property type="protein sequence ID" value="CAH1448867.1"/>
    <property type="molecule type" value="Genomic_DNA"/>
</dbReference>
<dbReference type="Proteomes" id="UP001157418">
    <property type="component" value="Unassembled WGS sequence"/>
</dbReference>
<evidence type="ECO:0000313" key="3">
    <source>
        <dbReference type="EMBL" id="CAH1448867.1"/>
    </source>
</evidence>
<dbReference type="PROSITE" id="PS51396">
    <property type="entry name" value="PUL"/>
    <property type="match status" value="1"/>
</dbReference>
<evidence type="ECO:0000259" key="2">
    <source>
        <dbReference type="PROSITE" id="PS51396"/>
    </source>
</evidence>
<gene>
    <name evidence="3" type="ORF">LVIROSA_LOCUS34388</name>
</gene>
<evidence type="ECO:0000313" key="4">
    <source>
        <dbReference type="Proteomes" id="UP001157418"/>
    </source>
</evidence>
<feature type="region of interest" description="Disordered" evidence="1">
    <location>
        <begin position="1"/>
        <end position="23"/>
    </location>
</feature>
<reference evidence="3 4" key="1">
    <citation type="submission" date="2022-01" db="EMBL/GenBank/DDBJ databases">
        <authorList>
            <person name="Xiong W."/>
            <person name="Schranz E."/>
        </authorList>
    </citation>
    <scope>NUCLEOTIDE SEQUENCE [LARGE SCALE GENOMIC DNA]</scope>
</reference>
<name>A0AAU9PEW8_9ASTR</name>
<accession>A0AAU9PEW8</accession>